<accession>A0ABY4N0R7</accession>
<protein>
    <submittedName>
        <fullName evidence="5">ABC transporter ATP-binding protein</fullName>
    </submittedName>
</protein>
<evidence type="ECO:0000256" key="3">
    <source>
        <dbReference type="ARBA" id="ARBA00022840"/>
    </source>
</evidence>
<dbReference type="InterPro" id="IPR017871">
    <property type="entry name" value="ABC_transporter-like_CS"/>
</dbReference>
<sequence>MAAVTFASVSRRFPGATRNAVDDLSIEIADGEFLVLVGPSGCGKTTTLRMLAGLDPVDDGRILIGDDEVTNVAPKDRDIAMVFQNYALYPHLTVEQNMGFGLKTRGVSKAERNEKVREAAKLLDLEPLLHRRPSELSGGQRQRVAMGRAIVREPQVFLMDEPLSNLDAKLRVQTRAQIASLQRRLGTTTVYVTHDQTEAMTMGTRIAVLNEGKLQQLGTPQELYDRPVNEFVASFIGTPAMNLWTENGERVGVRAEDLRLTNEGGIPARVTLVEELGSDGYLFCSGEIAGDEVQLVARVDGRDHPQIGDEVRLEANRQRLHRFRLDDGTRLN</sequence>
<keyword evidence="1" id="KW-0813">Transport</keyword>
<evidence type="ECO:0000313" key="5">
    <source>
        <dbReference type="EMBL" id="UQN15550.1"/>
    </source>
</evidence>
<dbReference type="InterPro" id="IPR013611">
    <property type="entry name" value="Transp-assoc_OB_typ2"/>
</dbReference>
<dbReference type="InterPro" id="IPR027417">
    <property type="entry name" value="P-loop_NTPase"/>
</dbReference>
<dbReference type="Gene3D" id="3.40.50.300">
    <property type="entry name" value="P-loop containing nucleotide triphosphate hydrolases"/>
    <property type="match status" value="1"/>
</dbReference>
<keyword evidence="2" id="KW-0547">Nucleotide-binding</keyword>
<dbReference type="CDD" id="cd03301">
    <property type="entry name" value="ABC_MalK_N"/>
    <property type="match status" value="1"/>
</dbReference>
<dbReference type="Pfam" id="PF00005">
    <property type="entry name" value="ABC_tran"/>
    <property type="match status" value="1"/>
</dbReference>
<keyword evidence="3 5" id="KW-0067">ATP-binding</keyword>
<dbReference type="Pfam" id="PF08402">
    <property type="entry name" value="TOBE_2"/>
    <property type="match status" value="1"/>
</dbReference>
<reference evidence="5" key="1">
    <citation type="submission" date="2022-05" db="EMBL/GenBank/DDBJ databases">
        <title>Complete genome sequence of toluene-degrading Gulosibacter sediminis strain ACHW.36C.</title>
        <authorList>
            <person name="Wai A.C."/>
            <person name="Lai G.K."/>
            <person name="Griffin S.D."/>
            <person name="Leung F.C."/>
        </authorList>
    </citation>
    <scope>NUCLEOTIDE SEQUENCE [LARGE SCALE GENOMIC DNA]</scope>
    <source>
        <strain evidence="5">ACHW.36C</strain>
    </source>
</reference>
<name>A0ABY4N0R7_9MICO</name>
<dbReference type="InterPro" id="IPR008995">
    <property type="entry name" value="Mo/tungstate-bd_C_term_dom"/>
</dbReference>
<dbReference type="SUPFAM" id="SSF52540">
    <property type="entry name" value="P-loop containing nucleoside triphosphate hydrolases"/>
    <property type="match status" value="1"/>
</dbReference>
<dbReference type="PANTHER" id="PTHR43875:SF1">
    <property type="entry name" value="OSMOPROTECTIVE COMPOUNDS UPTAKE ATP-BINDING PROTEIN GGTA"/>
    <property type="match status" value="1"/>
</dbReference>
<feature type="domain" description="ABC transporter" evidence="4">
    <location>
        <begin position="4"/>
        <end position="236"/>
    </location>
</feature>
<dbReference type="PROSITE" id="PS00211">
    <property type="entry name" value="ABC_TRANSPORTER_1"/>
    <property type="match status" value="1"/>
</dbReference>
<proteinExistence type="predicted"/>
<gene>
    <name evidence="5" type="ORF">M3M28_03565</name>
</gene>
<evidence type="ECO:0000256" key="2">
    <source>
        <dbReference type="ARBA" id="ARBA00022741"/>
    </source>
</evidence>
<dbReference type="Gene3D" id="2.40.50.140">
    <property type="entry name" value="Nucleic acid-binding proteins"/>
    <property type="match status" value="1"/>
</dbReference>
<organism evidence="5">
    <name type="scientific">Gulosibacter sediminis</name>
    <dbReference type="NCBI Taxonomy" id="1729695"/>
    <lineage>
        <taxon>Bacteria</taxon>
        <taxon>Bacillati</taxon>
        <taxon>Actinomycetota</taxon>
        <taxon>Actinomycetes</taxon>
        <taxon>Micrococcales</taxon>
        <taxon>Microbacteriaceae</taxon>
        <taxon>Gulosibacter</taxon>
    </lineage>
</organism>
<dbReference type="PROSITE" id="PS50893">
    <property type="entry name" value="ABC_TRANSPORTER_2"/>
    <property type="match status" value="1"/>
</dbReference>
<dbReference type="InterPro" id="IPR003439">
    <property type="entry name" value="ABC_transporter-like_ATP-bd"/>
</dbReference>
<dbReference type="InterPro" id="IPR015855">
    <property type="entry name" value="ABC_transpr_MalK-like"/>
</dbReference>
<dbReference type="SUPFAM" id="SSF50331">
    <property type="entry name" value="MOP-like"/>
    <property type="match status" value="1"/>
</dbReference>
<evidence type="ECO:0000256" key="1">
    <source>
        <dbReference type="ARBA" id="ARBA00022448"/>
    </source>
</evidence>
<dbReference type="InterPro" id="IPR012340">
    <property type="entry name" value="NA-bd_OB-fold"/>
</dbReference>
<dbReference type="SMART" id="SM00382">
    <property type="entry name" value="AAA"/>
    <property type="match status" value="1"/>
</dbReference>
<dbReference type="PANTHER" id="PTHR43875">
    <property type="entry name" value="MALTODEXTRIN IMPORT ATP-BINDING PROTEIN MSMX"/>
    <property type="match status" value="1"/>
</dbReference>
<dbReference type="InterPro" id="IPR047641">
    <property type="entry name" value="ABC_transpr_MalK/UgpC-like"/>
</dbReference>
<dbReference type="InterPro" id="IPR003593">
    <property type="entry name" value="AAA+_ATPase"/>
</dbReference>
<dbReference type="GO" id="GO:0005524">
    <property type="term" value="F:ATP binding"/>
    <property type="evidence" value="ECO:0007669"/>
    <property type="project" value="UniProtKB-KW"/>
</dbReference>
<evidence type="ECO:0000259" key="4">
    <source>
        <dbReference type="PROSITE" id="PS50893"/>
    </source>
</evidence>
<dbReference type="EMBL" id="CP097160">
    <property type="protein sequence ID" value="UQN15550.1"/>
    <property type="molecule type" value="Genomic_DNA"/>
</dbReference>